<protein>
    <submittedName>
        <fullName evidence="1">Uncharacterized protein</fullName>
    </submittedName>
</protein>
<comment type="caution">
    <text evidence="1">The sequence shown here is derived from an EMBL/GenBank/DDBJ whole genome shotgun (WGS) entry which is preliminary data.</text>
</comment>
<organism evidence="1 2">
    <name type="scientific">Aeromonas veronii</name>
    <dbReference type="NCBI Taxonomy" id="654"/>
    <lineage>
        <taxon>Bacteria</taxon>
        <taxon>Pseudomonadati</taxon>
        <taxon>Pseudomonadota</taxon>
        <taxon>Gammaproteobacteria</taxon>
        <taxon>Aeromonadales</taxon>
        <taxon>Aeromonadaceae</taxon>
        <taxon>Aeromonas</taxon>
    </lineage>
</organism>
<evidence type="ECO:0000313" key="2">
    <source>
        <dbReference type="Proteomes" id="UP000241986"/>
    </source>
</evidence>
<sequence>MTKTILFGEGEVRQNPVRLDLNALYHPPKQPMTALGIVSALVPLFGFGWQAMTQDPETQLRHEIRKRVNKHKTDEANLILILQLAAMFDCPEIEVALPYALSEQQLSVVRTRLPRWQLHPEQERLLAKLTPVAASTTAPDQR</sequence>
<dbReference type="AlphaFoldDB" id="A0A2T4MV18"/>
<dbReference type="RefSeq" id="WP_042054625.1">
    <property type="nucleotide sequence ID" value="NZ_CAAKNL010000026.1"/>
</dbReference>
<name>A0A2T4MV18_AERVE</name>
<proteinExistence type="predicted"/>
<dbReference type="Proteomes" id="UP000241986">
    <property type="component" value="Unassembled WGS sequence"/>
</dbReference>
<dbReference type="EMBL" id="PZKL01000057">
    <property type="protein sequence ID" value="PTH78415.1"/>
    <property type="molecule type" value="Genomic_DNA"/>
</dbReference>
<accession>A0A2T4MV18</accession>
<gene>
    <name evidence="1" type="ORF">DAA48_24610</name>
</gene>
<reference evidence="1 2" key="1">
    <citation type="submission" date="2018-03" db="EMBL/GenBank/DDBJ databases">
        <title>Aeromonas veronii whole genome sequencing and analysis.</title>
        <authorList>
            <person name="Xie H."/>
            <person name="Liu T."/>
            <person name="Wang K."/>
        </authorList>
    </citation>
    <scope>NUCLEOTIDE SEQUENCE [LARGE SCALE GENOMIC DNA]</scope>
    <source>
        <strain evidence="1 2">XH.VA.1</strain>
    </source>
</reference>
<evidence type="ECO:0000313" key="1">
    <source>
        <dbReference type="EMBL" id="PTH78415.1"/>
    </source>
</evidence>